<accession>A0A2P2JGX6</accession>
<dbReference type="EMBL" id="GGEC01012237">
    <property type="protein sequence ID" value="MBW92720.1"/>
    <property type="molecule type" value="Transcribed_RNA"/>
</dbReference>
<sequence length="23" mass="2377">MPSSAQQPLAGPPITLVVGTLLW</sequence>
<name>A0A2P2JGX6_RHIMU</name>
<evidence type="ECO:0000313" key="1">
    <source>
        <dbReference type="EMBL" id="MBW92720.1"/>
    </source>
</evidence>
<protein>
    <submittedName>
        <fullName evidence="1">Putative polyol transporter 1</fullName>
    </submittedName>
</protein>
<reference evidence="1" key="1">
    <citation type="submission" date="2018-02" db="EMBL/GenBank/DDBJ databases">
        <title>Rhizophora mucronata_Transcriptome.</title>
        <authorList>
            <person name="Meera S.P."/>
            <person name="Sreeshan A."/>
            <person name="Augustine A."/>
        </authorList>
    </citation>
    <scope>NUCLEOTIDE SEQUENCE</scope>
    <source>
        <tissue evidence="1">Leaf</tissue>
    </source>
</reference>
<dbReference type="AlphaFoldDB" id="A0A2P2JGX6"/>
<organism evidence="1">
    <name type="scientific">Rhizophora mucronata</name>
    <name type="common">Asiatic mangrove</name>
    <dbReference type="NCBI Taxonomy" id="61149"/>
    <lineage>
        <taxon>Eukaryota</taxon>
        <taxon>Viridiplantae</taxon>
        <taxon>Streptophyta</taxon>
        <taxon>Embryophyta</taxon>
        <taxon>Tracheophyta</taxon>
        <taxon>Spermatophyta</taxon>
        <taxon>Magnoliopsida</taxon>
        <taxon>eudicotyledons</taxon>
        <taxon>Gunneridae</taxon>
        <taxon>Pentapetalae</taxon>
        <taxon>rosids</taxon>
        <taxon>fabids</taxon>
        <taxon>Malpighiales</taxon>
        <taxon>Rhizophoraceae</taxon>
        <taxon>Rhizophora</taxon>
    </lineage>
</organism>
<proteinExistence type="predicted"/>